<evidence type="ECO:0000313" key="2">
    <source>
        <dbReference type="EMBL" id="CAG8751599.1"/>
    </source>
</evidence>
<evidence type="ECO:0000313" key="3">
    <source>
        <dbReference type="Proteomes" id="UP000789342"/>
    </source>
</evidence>
<organism evidence="2 3">
    <name type="scientific">Acaulospora morrowiae</name>
    <dbReference type="NCBI Taxonomy" id="94023"/>
    <lineage>
        <taxon>Eukaryota</taxon>
        <taxon>Fungi</taxon>
        <taxon>Fungi incertae sedis</taxon>
        <taxon>Mucoromycota</taxon>
        <taxon>Glomeromycotina</taxon>
        <taxon>Glomeromycetes</taxon>
        <taxon>Diversisporales</taxon>
        <taxon>Acaulosporaceae</taxon>
        <taxon>Acaulospora</taxon>
    </lineage>
</organism>
<reference evidence="2" key="1">
    <citation type="submission" date="2021-06" db="EMBL/GenBank/DDBJ databases">
        <authorList>
            <person name="Kallberg Y."/>
            <person name="Tangrot J."/>
            <person name="Rosling A."/>
        </authorList>
    </citation>
    <scope>NUCLEOTIDE SEQUENCE</scope>
    <source>
        <strain evidence="2">CL551</strain>
    </source>
</reference>
<protein>
    <submittedName>
        <fullName evidence="2">9696_t:CDS:1</fullName>
    </submittedName>
</protein>
<accession>A0A9N9IU68</accession>
<dbReference type="EMBL" id="CAJVPV010035796">
    <property type="protein sequence ID" value="CAG8751599.1"/>
    <property type="molecule type" value="Genomic_DNA"/>
</dbReference>
<keyword evidence="3" id="KW-1185">Reference proteome</keyword>
<dbReference type="OrthoDB" id="2430440at2759"/>
<dbReference type="InterPro" id="IPR025476">
    <property type="entry name" value="Helitron_helicase-like"/>
</dbReference>
<dbReference type="Proteomes" id="UP000789342">
    <property type="component" value="Unassembled WGS sequence"/>
</dbReference>
<proteinExistence type="predicted"/>
<feature type="domain" description="Helitron helicase-like" evidence="1">
    <location>
        <begin position="311"/>
        <end position="348"/>
    </location>
</feature>
<feature type="non-terminal residue" evidence="2">
    <location>
        <position position="348"/>
    </location>
</feature>
<dbReference type="Pfam" id="PF14214">
    <property type="entry name" value="Helitron_like_N"/>
    <property type="match status" value="1"/>
</dbReference>
<gene>
    <name evidence="2" type="ORF">AMORRO_LOCUS15380</name>
</gene>
<comment type="caution">
    <text evidence="2">The sequence shown here is derived from an EMBL/GenBank/DDBJ whole genome shotgun (WGS) entry which is preliminary data.</text>
</comment>
<feature type="non-terminal residue" evidence="2">
    <location>
        <position position="1"/>
    </location>
</feature>
<dbReference type="PANTHER" id="PTHR45786:SF74">
    <property type="entry name" value="ATP-DEPENDENT DNA HELICASE"/>
    <property type="match status" value="1"/>
</dbReference>
<sequence>LYNFARNFSEDTNTNKHQIDFNNNTICSHCNALKLPTESPGMCCSNGKVLLAEPNVPLILQHFFSGQNNITKDFLNKIRLYNSAFTFASVGVMFDRDLANARAGIYTFRVQGSFHHRIGSLLPEHSSEPHYLQMYIYDTQHELQHRINAIPNSNLNLDIVQALKIMFDEVNPYVINFRYISDLPAKDIENLSILIHADISGLDQRTHNAPTAPQVAAIWIDSDVSSNVIQKRDIILHTQMNQLIRISEFSGCYDPLAYPLLFPHGEQGWAPRQIPYRDVSLAPETIDINEDNNEEYENSNTNIRRHRKFNKFQELKKDLFERGVFGRVIAHIYVIEFQKRGLPHAHIL</sequence>
<evidence type="ECO:0000259" key="1">
    <source>
        <dbReference type="Pfam" id="PF14214"/>
    </source>
</evidence>
<dbReference type="PANTHER" id="PTHR45786">
    <property type="entry name" value="DNA BINDING PROTEIN-LIKE"/>
    <property type="match status" value="1"/>
</dbReference>
<dbReference type="AlphaFoldDB" id="A0A9N9IU68"/>
<name>A0A9N9IU68_9GLOM</name>